<evidence type="ECO:0000313" key="1">
    <source>
        <dbReference type="EnsemblPlants" id="AVESA.00010b.r2.1CG0080650.1.CDS"/>
    </source>
</evidence>
<dbReference type="Proteomes" id="UP001732700">
    <property type="component" value="Chromosome 1C"/>
</dbReference>
<proteinExistence type="predicted"/>
<sequence length="201" mass="21147">MVLLSSCLERQPTSTNRTTSEPSLTVPVSSIVDAAAPCTWSREIDGAGSTHQPEIGPPAPCLTDTMNRQAACGGGAGDAQRTCRYRGVRRRQWGKWVSEIRVPGTRERLWLGSYATAEAAAVAHDAAVCLLRGGAGGLNFPGRAAAYGHVLPLAPRGQAGQQLSPRSVQRVASDAGMAADAQLVELRERAPGPPGQEPQQQ</sequence>
<organism evidence="1 2">
    <name type="scientific">Avena sativa</name>
    <name type="common">Oat</name>
    <dbReference type="NCBI Taxonomy" id="4498"/>
    <lineage>
        <taxon>Eukaryota</taxon>
        <taxon>Viridiplantae</taxon>
        <taxon>Streptophyta</taxon>
        <taxon>Embryophyta</taxon>
        <taxon>Tracheophyta</taxon>
        <taxon>Spermatophyta</taxon>
        <taxon>Magnoliopsida</taxon>
        <taxon>Liliopsida</taxon>
        <taxon>Poales</taxon>
        <taxon>Poaceae</taxon>
        <taxon>BOP clade</taxon>
        <taxon>Pooideae</taxon>
        <taxon>Poodae</taxon>
        <taxon>Poeae</taxon>
        <taxon>Poeae Chloroplast Group 1 (Aveneae type)</taxon>
        <taxon>Aveninae</taxon>
        <taxon>Avena</taxon>
    </lineage>
</organism>
<accession>A0ACD5TLI4</accession>
<reference evidence="1" key="1">
    <citation type="submission" date="2021-05" db="EMBL/GenBank/DDBJ databases">
        <authorList>
            <person name="Scholz U."/>
            <person name="Mascher M."/>
            <person name="Fiebig A."/>
        </authorList>
    </citation>
    <scope>NUCLEOTIDE SEQUENCE [LARGE SCALE GENOMIC DNA]</scope>
</reference>
<keyword evidence="2" id="KW-1185">Reference proteome</keyword>
<evidence type="ECO:0000313" key="2">
    <source>
        <dbReference type="Proteomes" id="UP001732700"/>
    </source>
</evidence>
<name>A0ACD5TLI4_AVESA</name>
<dbReference type="EnsemblPlants" id="AVESA.00010b.r2.1CG0080650.1">
    <property type="protein sequence ID" value="AVESA.00010b.r2.1CG0080650.1.CDS"/>
    <property type="gene ID" value="AVESA.00010b.r2.1CG0080650"/>
</dbReference>
<reference evidence="1" key="2">
    <citation type="submission" date="2025-09" db="UniProtKB">
        <authorList>
            <consortium name="EnsemblPlants"/>
        </authorList>
    </citation>
    <scope>IDENTIFICATION</scope>
</reference>
<protein>
    <submittedName>
        <fullName evidence="1">Uncharacterized protein</fullName>
    </submittedName>
</protein>